<sequence>MVSPAGPFPRRVGLKLGAVVARVSLRSNGGLAGRSLR</sequence>
<evidence type="ECO:0000313" key="2">
    <source>
        <dbReference type="Proteomes" id="UP000035579"/>
    </source>
</evidence>
<reference evidence="1 2" key="1">
    <citation type="submission" date="2015-05" db="EMBL/GenBank/DDBJ databases">
        <title>Genome assembly of Archangium gephyra DSM 2261.</title>
        <authorList>
            <person name="Sharma G."/>
            <person name="Subramanian S."/>
        </authorList>
    </citation>
    <scope>NUCLEOTIDE SEQUENCE [LARGE SCALE GENOMIC DNA]</scope>
    <source>
        <strain evidence="1 2">DSM 2261</strain>
    </source>
</reference>
<protein>
    <submittedName>
        <fullName evidence="1">Uncharacterized protein</fullName>
    </submittedName>
</protein>
<dbReference type="Proteomes" id="UP000035579">
    <property type="component" value="Chromosome"/>
</dbReference>
<dbReference type="AlphaFoldDB" id="A0AAC8QI09"/>
<accession>A0AAC8QI09</accession>
<gene>
    <name evidence="1" type="ORF">AA314_09500</name>
</gene>
<name>A0AAC8QI09_9BACT</name>
<dbReference type="KEGG" id="age:AA314_09500"/>
<dbReference type="EMBL" id="CP011509">
    <property type="protein sequence ID" value="AKJ07874.1"/>
    <property type="molecule type" value="Genomic_DNA"/>
</dbReference>
<evidence type="ECO:0000313" key="1">
    <source>
        <dbReference type="EMBL" id="AKJ07874.1"/>
    </source>
</evidence>
<proteinExistence type="predicted"/>
<organism evidence="1 2">
    <name type="scientific">Archangium gephyra</name>
    <dbReference type="NCBI Taxonomy" id="48"/>
    <lineage>
        <taxon>Bacteria</taxon>
        <taxon>Pseudomonadati</taxon>
        <taxon>Myxococcota</taxon>
        <taxon>Myxococcia</taxon>
        <taxon>Myxococcales</taxon>
        <taxon>Cystobacterineae</taxon>
        <taxon>Archangiaceae</taxon>
        <taxon>Archangium</taxon>
    </lineage>
</organism>